<dbReference type="InterPro" id="IPR025966">
    <property type="entry name" value="OppC_N"/>
</dbReference>
<comment type="caution">
    <text evidence="9">The sequence shown here is derived from an EMBL/GenBank/DDBJ whole genome shotgun (WGS) entry which is preliminary data.</text>
</comment>
<feature type="transmembrane region" description="Helical" evidence="7">
    <location>
        <begin position="90"/>
        <end position="113"/>
    </location>
</feature>
<dbReference type="PANTHER" id="PTHR43386:SF1">
    <property type="entry name" value="D,D-DIPEPTIDE TRANSPORT SYSTEM PERMEASE PROTEIN DDPC-RELATED"/>
    <property type="match status" value="1"/>
</dbReference>
<keyword evidence="5 7" id="KW-1133">Transmembrane helix</keyword>
<gene>
    <name evidence="9" type="ORF">B0I29_119104</name>
</gene>
<reference evidence="9 10" key="1">
    <citation type="submission" date="2018-06" db="EMBL/GenBank/DDBJ databases">
        <title>Genomic Encyclopedia of Type Strains, Phase III (KMG-III): the genomes of soil and plant-associated and newly described type strains.</title>
        <authorList>
            <person name="Whitman W."/>
        </authorList>
    </citation>
    <scope>NUCLEOTIDE SEQUENCE [LARGE SCALE GENOMIC DNA]</scope>
    <source>
        <strain evidence="9 10">CGMCC 4.7090</strain>
    </source>
</reference>
<sequence>MTSLDLAEPVPGATVRRRARGLHPVLIGALTVIFVIVLAALFAPLLAPYPPGQTDVLAIGQGPSAAHLLGTDDLGRDIVSRLLYGARLSLFGPAIVTLGATVLGSGLAVLAAWKSGLWDQVITRALDILFAFPSVLIAILAVAVTGAGLTGPIIALSIAYIPFVARVVRAEAVRQRHLPYIEAGQLLGFSPWRIAVRHLGCNILPLVAAQAILTFATALVDLAAISFLGLGVQAPDAEWGLMVSAGNAALINGNGWQSLSAGALIVLTVLAFNVVGERLDSRKELT</sequence>
<accession>A0A327Z561</accession>
<dbReference type="EMBL" id="QLMJ01000019">
    <property type="protein sequence ID" value="RAK28767.1"/>
    <property type="molecule type" value="Genomic_DNA"/>
</dbReference>
<dbReference type="RefSeq" id="WP_111653220.1">
    <property type="nucleotide sequence ID" value="NZ_JACHWI010000006.1"/>
</dbReference>
<dbReference type="OrthoDB" id="9812701at2"/>
<evidence type="ECO:0000256" key="1">
    <source>
        <dbReference type="ARBA" id="ARBA00004651"/>
    </source>
</evidence>
<feature type="transmembrane region" description="Helical" evidence="7">
    <location>
        <begin position="203"/>
        <end position="234"/>
    </location>
</feature>
<feature type="transmembrane region" description="Helical" evidence="7">
    <location>
        <begin position="25"/>
        <end position="47"/>
    </location>
</feature>
<feature type="transmembrane region" description="Helical" evidence="7">
    <location>
        <begin position="254"/>
        <end position="275"/>
    </location>
</feature>
<keyword evidence="2 7" id="KW-0813">Transport</keyword>
<evidence type="ECO:0000256" key="3">
    <source>
        <dbReference type="ARBA" id="ARBA00022475"/>
    </source>
</evidence>
<protein>
    <submittedName>
        <fullName evidence="9">Peptide/nickel transport system permease protein</fullName>
    </submittedName>
</protein>
<keyword evidence="3" id="KW-1003">Cell membrane</keyword>
<dbReference type="AlphaFoldDB" id="A0A327Z561"/>
<evidence type="ECO:0000313" key="10">
    <source>
        <dbReference type="Proteomes" id="UP000249341"/>
    </source>
</evidence>
<evidence type="ECO:0000256" key="7">
    <source>
        <dbReference type="RuleBase" id="RU363032"/>
    </source>
</evidence>
<feature type="transmembrane region" description="Helical" evidence="7">
    <location>
        <begin position="149"/>
        <end position="168"/>
    </location>
</feature>
<dbReference type="CDD" id="cd06261">
    <property type="entry name" value="TM_PBP2"/>
    <property type="match status" value="1"/>
</dbReference>
<comment type="subcellular location">
    <subcellularLocation>
        <location evidence="1 7">Cell membrane</location>
        <topology evidence="1 7">Multi-pass membrane protein</topology>
    </subcellularLocation>
</comment>
<keyword evidence="10" id="KW-1185">Reference proteome</keyword>
<feature type="transmembrane region" description="Helical" evidence="7">
    <location>
        <begin position="125"/>
        <end position="143"/>
    </location>
</feature>
<evidence type="ECO:0000256" key="6">
    <source>
        <dbReference type="ARBA" id="ARBA00023136"/>
    </source>
</evidence>
<dbReference type="Pfam" id="PF12911">
    <property type="entry name" value="OppC_N"/>
    <property type="match status" value="1"/>
</dbReference>
<dbReference type="GO" id="GO:0055085">
    <property type="term" value="P:transmembrane transport"/>
    <property type="evidence" value="ECO:0007669"/>
    <property type="project" value="InterPro"/>
</dbReference>
<proteinExistence type="inferred from homology"/>
<dbReference type="PANTHER" id="PTHR43386">
    <property type="entry name" value="OLIGOPEPTIDE TRANSPORT SYSTEM PERMEASE PROTEIN APPC"/>
    <property type="match status" value="1"/>
</dbReference>
<dbReference type="Gene3D" id="1.10.3720.10">
    <property type="entry name" value="MetI-like"/>
    <property type="match status" value="1"/>
</dbReference>
<dbReference type="PROSITE" id="PS50928">
    <property type="entry name" value="ABC_TM1"/>
    <property type="match status" value="1"/>
</dbReference>
<evidence type="ECO:0000256" key="2">
    <source>
        <dbReference type="ARBA" id="ARBA00022448"/>
    </source>
</evidence>
<dbReference type="SUPFAM" id="SSF161098">
    <property type="entry name" value="MetI-like"/>
    <property type="match status" value="1"/>
</dbReference>
<dbReference type="InterPro" id="IPR000515">
    <property type="entry name" value="MetI-like"/>
</dbReference>
<dbReference type="InterPro" id="IPR035906">
    <property type="entry name" value="MetI-like_sf"/>
</dbReference>
<evidence type="ECO:0000256" key="5">
    <source>
        <dbReference type="ARBA" id="ARBA00022989"/>
    </source>
</evidence>
<dbReference type="Proteomes" id="UP000249341">
    <property type="component" value="Unassembled WGS sequence"/>
</dbReference>
<dbReference type="InterPro" id="IPR050366">
    <property type="entry name" value="BP-dependent_transpt_permease"/>
</dbReference>
<feature type="domain" description="ABC transmembrane type-1" evidence="8">
    <location>
        <begin position="86"/>
        <end position="276"/>
    </location>
</feature>
<keyword evidence="4 7" id="KW-0812">Transmembrane</keyword>
<comment type="similarity">
    <text evidence="7">Belongs to the binding-protein-dependent transport system permease family.</text>
</comment>
<evidence type="ECO:0000256" key="4">
    <source>
        <dbReference type="ARBA" id="ARBA00022692"/>
    </source>
</evidence>
<evidence type="ECO:0000259" key="8">
    <source>
        <dbReference type="PROSITE" id="PS50928"/>
    </source>
</evidence>
<evidence type="ECO:0000313" key="9">
    <source>
        <dbReference type="EMBL" id="RAK28767.1"/>
    </source>
</evidence>
<dbReference type="Pfam" id="PF00528">
    <property type="entry name" value="BPD_transp_1"/>
    <property type="match status" value="1"/>
</dbReference>
<name>A0A327Z561_9ACTN</name>
<dbReference type="GO" id="GO:0005886">
    <property type="term" value="C:plasma membrane"/>
    <property type="evidence" value="ECO:0007669"/>
    <property type="project" value="UniProtKB-SubCell"/>
</dbReference>
<keyword evidence="6 7" id="KW-0472">Membrane</keyword>
<organism evidence="9 10">
    <name type="scientific">Actinoplanes lutulentus</name>
    <dbReference type="NCBI Taxonomy" id="1287878"/>
    <lineage>
        <taxon>Bacteria</taxon>
        <taxon>Bacillati</taxon>
        <taxon>Actinomycetota</taxon>
        <taxon>Actinomycetes</taxon>
        <taxon>Micromonosporales</taxon>
        <taxon>Micromonosporaceae</taxon>
        <taxon>Actinoplanes</taxon>
    </lineage>
</organism>